<dbReference type="InterPro" id="IPR035987">
    <property type="entry name" value="Ribosomal_uS8_sf"/>
</dbReference>
<dbReference type="FunFam" id="3.30.1370.30:FF:000001">
    <property type="entry name" value="40S ribosomal protein S15a"/>
    <property type="match status" value="1"/>
</dbReference>
<dbReference type="AlphaFoldDB" id="A0A2U9IEB7"/>
<protein>
    <recommendedName>
        <fullName evidence="6">Small ribosomal subunit protein uS8</fullName>
    </recommendedName>
</protein>
<dbReference type="Proteomes" id="UP000248044">
    <property type="component" value="Chromosome"/>
</dbReference>
<dbReference type="InterPro" id="IPR047863">
    <property type="entry name" value="Ribosomal_uS8_CS"/>
</dbReference>
<dbReference type="KEGG" id="abri:DFR85_07030"/>
<comment type="function">
    <text evidence="6">One of the primary rRNA binding proteins, it binds directly to 16S rRNA central domain where it helps coordinate assembly of the platform of the 30S subunit.</text>
</comment>
<dbReference type="SUPFAM" id="SSF56047">
    <property type="entry name" value="Ribosomal protein S8"/>
    <property type="match status" value="1"/>
</dbReference>
<evidence type="ECO:0000256" key="1">
    <source>
        <dbReference type="ARBA" id="ARBA00006471"/>
    </source>
</evidence>
<comment type="similarity">
    <text evidence="1 6 7">Belongs to the universal ribosomal protein uS8 family.</text>
</comment>
<evidence type="ECO:0000256" key="6">
    <source>
        <dbReference type="HAMAP-Rule" id="MF_01302"/>
    </source>
</evidence>
<dbReference type="HAMAP" id="MF_01302_A">
    <property type="entry name" value="Ribosomal_uS8_A"/>
    <property type="match status" value="1"/>
</dbReference>
<evidence type="ECO:0000256" key="3">
    <source>
        <dbReference type="ARBA" id="ARBA00022884"/>
    </source>
</evidence>
<gene>
    <name evidence="6" type="primary">rps8</name>
    <name evidence="8" type="ORF">DFR85_07030</name>
</gene>
<keyword evidence="3 6" id="KW-0694">RNA-binding</keyword>
<dbReference type="EMBL" id="CP029289">
    <property type="protein sequence ID" value="AWR94387.1"/>
    <property type="molecule type" value="Genomic_DNA"/>
</dbReference>
<evidence type="ECO:0000313" key="9">
    <source>
        <dbReference type="Proteomes" id="UP000248044"/>
    </source>
</evidence>
<evidence type="ECO:0000256" key="5">
    <source>
        <dbReference type="ARBA" id="ARBA00023274"/>
    </source>
</evidence>
<keyword evidence="2 6" id="KW-0699">rRNA-binding</keyword>
<dbReference type="Gene3D" id="3.30.1370.30">
    <property type="match status" value="1"/>
</dbReference>
<reference evidence="8 9" key="1">
    <citation type="submission" date="2018-05" db="EMBL/GenBank/DDBJ databases">
        <title>Complete Genome Sequences of Extremely Thermoacidophilic, Metal-Mobilizing Type-Strain Members of the Archaeal Family Sulfolobaceae: Acidianus brierleyi DSM-1651T, Acidianus sulfidivorans DSM-18786T, Metallosphaera hakonensis DSM-7519T, and Metallosphaera prunae DSM-10039T.</title>
        <authorList>
            <person name="Counts J.A."/>
            <person name="Kelly R.M."/>
        </authorList>
    </citation>
    <scope>NUCLEOTIDE SEQUENCE [LARGE SCALE GENOMIC DNA]</scope>
    <source>
        <strain evidence="8 9">DSM 1651</strain>
    </source>
</reference>
<keyword evidence="4 6" id="KW-0689">Ribosomal protein</keyword>
<sequence>MVVLNPLTNALSSINNNEVRRNKQVIIMPASKLIINVLRVMQKEGYVGEFEYIDDGRWGKITVQLLGRINKCGPITPRYSLNYRDMINLPDYVRRYLPSKEIGLIIVSTSKGVMSHKDAARLRIGGNALGYVY</sequence>
<dbReference type="OrthoDB" id="5670at2157"/>
<dbReference type="GO" id="GO:0003735">
    <property type="term" value="F:structural constituent of ribosome"/>
    <property type="evidence" value="ECO:0007669"/>
    <property type="project" value="InterPro"/>
</dbReference>
<name>A0A2U9IEB7_9CREN</name>
<comment type="subunit">
    <text evidence="6">Part of the 30S ribosomal subunit.</text>
</comment>
<dbReference type="PROSITE" id="PS00053">
    <property type="entry name" value="RIBOSOMAL_S8"/>
    <property type="match status" value="1"/>
</dbReference>
<dbReference type="GeneID" id="36831896"/>
<keyword evidence="9" id="KW-1185">Reference proteome</keyword>
<evidence type="ECO:0000256" key="2">
    <source>
        <dbReference type="ARBA" id="ARBA00022730"/>
    </source>
</evidence>
<dbReference type="RefSeq" id="WP_110270268.1">
    <property type="nucleotide sequence ID" value="NZ_CP029289.2"/>
</dbReference>
<dbReference type="GO" id="GO:0005840">
    <property type="term" value="C:ribosome"/>
    <property type="evidence" value="ECO:0007669"/>
    <property type="project" value="UniProtKB-KW"/>
</dbReference>
<evidence type="ECO:0000256" key="7">
    <source>
        <dbReference type="RuleBase" id="RU003660"/>
    </source>
</evidence>
<dbReference type="GO" id="GO:1990904">
    <property type="term" value="C:ribonucleoprotein complex"/>
    <property type="evidence" value="ECO:0007669"/>
    <property type="project" value="UniProtKB-KW"/>
</dbReference>
<keyword evidence="5 6" id="KW-0687">Ribonucleoprotein</keyword>
<dbReference type="PANTHER" id="PTHR11758">
    <property type="entry name" value="40S RIBOSOMAL PROTEIN S15A"/>
    <property type="match status" value="1"/>
</dbReference>
<dbReference type="Gene3D" id="3.30.1490.10">
    <property type="match status" value="1"/>
</dbReference>
<proteinExistence type="inferred from homology"/>
<dbReference type="InterPro" id="IPR000630">
    <property type="entry name" value="Ribosomal_uS8"/>
</dbReference>
<accession>A0A2U9IEB7</accession>
<organism evidence="8 9">
    <name type="scientific">Acidianus brierleyi</name>
    <dbReference type="NCBI Taxonomy" id="41673"/>
    <lineage>
        <taxon>Archaea</taxon>
        <taxon>Thermoproteota</taxon>
        <taxon>Thermoprotei</taxon>
        <taxon>Sulfolobales</taxon>
        <taxon>Sulfolobaceae</taxon>
        <taxon>Acidianus</taxon>
    </lineage>
</organism>
<dbReference type="GO" id="GO:0019843">
    <property type="term" value="F:rRNA binding"/>
    <property type="evidence" value="ECO:0007669"/>
    <property type="project" value="UniProtKB-UniRule"/>
</dbReference>
<dbReference type="GO" id="GO:0006412">
    <property type="term" value="P:translation"/>
    <property type="evidence" value="ECO:0007669"/>
    <property type="project" value="UniProtKB-UniRule"/>
</dbReference>
<evidence type="ECO:0000256" key="4">
    <source>
        <dbReference type="ARBA" id="ARBA00022980"/>
    </source>
</evidence>
<dbReference type="NCBIfam" id="NF003115">
    <property type="entry name" value="PRK04034.1"/>
    <property type="match status" value="1"/>
</dbReference>
<dbReference type="Pfam" id="PF00410">
    <property type="entry name" value="Ribosomal_S8"/>
    <property type="match status" value="1"/>
</dbReference>
<evidence type="ECO:0000313" key="8">
    <source>
        <dbReference type="EMBL" id="AWR94387.1"/>
    </source>
</evidence>